<dbReference type="InterPro" id="IPR029787">
    <property type="entry name" value="Nucleotide_cyclase"/>
</dbReference>
<dbReference type="AlphaFoldDB" id="A0A2A2SEC7"/>
<evidence type="ECO:0000259" key="4">
    <source>
        <dbReference type="PROSITE" id="PS50887"/>
    </source>
</evidence>
<evidence type="ECO:0000256" key="2">
    <source>
        <dbReference type="ARBA" id="ARBA00034247"/>
    </source>
</evidence>
<dbReference type="RefSeq" id="WP_095997783.1">
    <property type="nucleotide sequence ID" value="NZ_NSLI01000003.1"/>
</dbReference>
<comment type="caution">
    <text evidence="5">The sequence shown here is derived from an EMBL/GenBank/DDBJ whole genome shotgun (WGS) entry which is preliminary data.</text>
</comment>
<keyword evidence="3" id="KW-0175">Coiled coil</keyword>
<dbReference type="InterPro" id="IPR050469">
    <property type="entry name" value="Diguanylate_Cyclase"/>
</dbReference>
<dbReference type="PANTHER" id="PTHR45138:SF9">
    <property type="entry name" value="DIGUANYLATE CYCLASE DGCM-RELATED"/>
    <property type="match status" value="1"/>
</dbReference>
<accession>A0A2A2SEC7</accession>
<gene>
    <name evidence="5" type="ORF">CKY28_07715</name>
</gene>
<evidence type="ECO:0000256" key="3">
    <source>
        <dbReference type="SAM" id="Coils"/>
    </source>
</evidence>
<keyword evidence="6" id="KW-1185">Reference proteome</keyword>
<reference evidence="6" key="1">
    <citation type="submission" date="2017-09" db="EMBL/GenBank/DDBJ databases">
        <authorList>
            <person name="Feng G."/>
            <person name="Zhu H."/>
        </authorList>
    </citation>
    <scope>NUCLEOTIDE SEQUENCE [LARGE SCALE GENOMIC DNA]</scope>
    <source>
        <strain evidence="6">1PNM-20</strain>
    </source>
</reference>
<proteinExistence type="predicted"/>
<name>A0A2A2SEC7_9SPHN</name>
<protein>
    <recommendedName>
        <fullName evidence="1">diguanylate cyclase</fullName>
        <ecNumber evidence="1">2.7.7.65</ecNumber>
    </recommendedName>
</protein>
<dbReference type="PANTHER" id="PTHR45138">
    <property type="entry name" value="REGULATORY COMPONENTS OF SENSORY TRANSDUCTION SYSTEM"/>
    <property type="match status" value="1"/>
</dbReference>
<evidence type="ECO:0000313" key="6">
    <source>
        <dbReference type="Proteomes" id="UP000218151"/>
    </source>
</evidence>
<dbReference type="InterPro" id="IPR000160">
    <property type="entry name" value="GGDEF_dom"/>
</dbReference>
<feature type="domain" description="GGDEF" evidence="4">
    <location>
        <begin position="201"/>
        <end position="333"/>
    </location>
</feature>
<dbReference type="GO" id="GO:0043709">
    <property type="term" value="P:cell adhesion involved in single-species biofilm formation"/>
    <property type="evidence" value="ECO:0007669"/>
    <property type="project" value="TreeGrafter"/>
</dbReference>
<dbReference type="SMART" id="SM00267">
    <property type="entry name" value="GGDEF"/>
    <property type="match status" value="1"/>
</dbReference>
<evidence type="ECO:0000313" key="5">
    <source>
        <dbReference type="EMBL" id="PAX07540.1"/>
    </source>
</evidence>
<dbReference type="EC" id="2.7.7.65" evidence="1"/>
<sequence length="333" mass="36162">MRRAVAQNGEASGGDLFSRIGAFLHDQRLSPEPAHYSFAYTVLSDPAGPLAKAVAELTDDGVRLSRSDIESLGGAVREGAAEEAENTGRLVEETHAQVEDLANVMRAMHDETRDFGRDLAARAEEMRRAGPTPGMAELARITGAMLGRIAESERRLADATRETDELRAKLAEARVVARRDPLTGLPNRRAFEEAYAAKQGGRLCLALCDVDRFKRINDGFGHGVGDRVLTAIADTLRVSCDGHLVARHGGEEFVVLIEGLTVERAAELLEDARAGVATKRFRSRETDRMIGRVTVSVGLTAVGADERLEDVLARADRLLYTAKSTGRDRLCVD</sequence>
<dbReference type="SUPFAM" id="SSF55073">
    <property type="entry name" value="Nucleotide cyclase"/>
    <property type="match status" value="1"/>
</dbReference>
<dbReference type="CDD" id="cd01949">
    <property type="entry name" value="GGDEF"/>
    <property type="match status" value="1"/>
</dbReference>
<dbReference type="OrthoDB" id="9812260at2"/>
<dbReference type="NCBIfam" id="TIGR00254">
    <property type="entry name" value="GGDEF"/>
    <property type="match status" value="1"/>
</dbReference>
<evidence type="ECO:0000256" key="1">
    <source>
        <dbReference type="ARBA" id="ARBA00012528"/>
    </source>
</evidence>
<dbReference type="Pfam" id="PF00990">
    <property type="entry name" value="GGDEF"/>
    <property type="match status" value="1"/>
</dbReference>
<feature type="coiled-coil region" evidence="3">
    <location>
        <begin position="149"/>
        <end position="176"/>
    </location>
</feature>
<organism evidence="5 6">
    <name type="scientific">Sphingomonas lenta</name>
    <dbReference type="NCBI Taxonomy" id="1141887"/>
    <lineage>
        <taxon>Bacteria</taxon>
        <taxon>Pseudomonadati</taxon>
        <taxon>Pseudomonadota</taxon>
        <taxon>Alphaproteobacteria</taxon>
        <taxon>Sphingomonadales</taxon>
        <taxon>Sphingomonadaceae</taxon>
        <taxon>Sphingomonas</taxon>
    </lineage>
</organism>
<dbReference type="InterPro" id="IPR043128">
    <property type="entry name" value="Rev_trsase/Diguanyl_cyclase"/>
</dbReference>
<dbReference type="Gene3D" id="3.30.70.270">
    <property type="match status" value="1"/>
</dbReference>
<dbReference type="PROSITE" id="PS50887">
    <property type="entry name" value="GGDEF"/>
    <property type="match status" value="1"/>
</dbReference>
<dbReference type="Proteomes" id="UP000218151">
    <property type="component" value="Unassembled WGS sequence"/>
</dbReference>
<comment type="catalytic activity">
    <reaction evidence="2">
        <text>2 GTP = 3',3'-c-di-GMP + 2 diphosphate</text>
        <dbReference type="Rhea" id="RHEA:24898"/>
        <dbReference type="ChEBI" id="CHEBI:33019"/>
        <dbReference type="ChEBI" id="CHEBI:37565"/>
        <dbReference type="ChEBI" id="CHEBI:58805"/>
        <dbReference type="EC" id="2.7.7.65"/>
    </reaction>
</comment>
<dbReference type="GO" id="GO:0052621">
    <property type="term" value="F:diguanylate cyclase activity"/>
    <property type="evidence" value="ECO:0007669"/>
    <property type="project" value="UniProtKB-EC"/>
</dbReference>
<dbReference type="GO" id="GO:1902201">
    <property type="term" value="P:negative regulation of bacterial-type flagellum-dependent cell motility"/>
    <property type="evidence" value="ECO:0007669"/>
    <property type="project" value="TreeGrafter"/>
</dbReference>
<dbReference type="GO" id="GO:0005886">
    <property type="term" value="C:plasma membrane"/>
    <property type="evidence" value="ECO:0007669"/>
    <property type="project" value="TreeGrafter"/>
</dbReference>
<dbReference type="EMBL" id="NSLI01000003">
    <property type="protein sequence ID" value="PAX07540.1"/>
    <property type="molecule type" value="Genomic_DNA"/>
</dbReference>